<evidence type="ECO:0000313" key="2">
    <source>
        <dbReference type="Proteomes" id="UP000029493"/>
    </source>
</evidence>
<dbReference type="Proteomes" id="UP000029493">
    <property type="component" value="Chromosome"/>
</dbReference>
<dbReference type="EMBL" id="CP009455">
    <property type="protein sequence ID" value="AIR89573.1"/>
    <property type="molecule type" value="Genomic_DNA"/>
</dbReference>
<organism evidence="1 2">
    <name type="scientific">Pseudomonas cremoricolorata</name>
    <dbReference type="NCBI Taxonomy" id="157783"/>
    <lineage>
        <taxon>Bacteria</taxon>
        <taxon>Pseudomonadati</taxon>
        <taxon>Pseudomonadota</taxon>
        <taxon>Gammaproteobacteria</taxon>
        <taxon>Pseudomonadales</taxon>
        <taxon>Pseudomonadaceae</taxon>
        <taxon>Pseudomonas</taxon>
    </lineage>
</organism>
<gene>
    <name evidence="1" type="ORF">LK03_09875</name>
</gene>
<dbReference type="RefSeq" id="WP_038412147.1">
    <property type="nucleotide sequence ID" value="NZ_CP009455.1"/>
</dbReference>
<dbReference type="STRING" id="157783.LK03_09875"/>
<sequence>MNKTSDTAQATQGLMTASIDGQAFKAVQVEWDTVGGVIGLIDDDHFIYLGFPKDIEKGEHSIGKDGVRAYVGGTHSGEATSGTLMLQSAGTPGRKMEGKFDFVAKSDPENVTVTAGRFTVSVGARTAGQGSGSASAKLDEPLEGNLAIEAKTMEYNGEPTAPTALFAMQTKDLQGGLQRFGVIFMLRYDGQGKPSVESGFVAVDFAALITSKPEVTSLKWEPGKSLSFKFTMSFSYNKKDYKIEDGSLDLTF</sequence>
<accession>A0A089YCR6</accession>
<reference evidence="1 2" key="1">
    <citation type="submission" date="2014-09" db="EMBL/GenBank/DDBJ databases">
        <authorList>
            <person name="Chan K.-G."/>
        </authorList>
    </citation>
    <scope>NUCLEOTIDE SEQUENCE [LARGE SCALE GENOMIC DNA]</scope>
    <source>
        <strain evidence="1 2">ND07</strain>
    </source>
</reference>
<keyword evidence="2" id="KW-1185">Reference proteome</keyword>
<dbReference type="KEGG" id="psw:LK03_09875"/>
<dbReference type="AlphaFoldDB" id="A0A089YCR6"/>
<evidence type="ECO:0000313" key="1">
    <source>
        <dbReference type="EMBL" id="AIR89573.1"/>
    </source>
</evidence>
<name>A0A089YCR6_9PSED</name>
<dbReference type="OrthoDB" id="6869533at2"/>
<protein>
    <submittedName>
        <fullName evidence="1">Uncharacterized protein</fullName>
    </submittedName>
</protein>
<proteinExistence type="predicted"/>